<reference evidence="3" key="1">
    <citation type="submission" date="2003-11" db="EMBL/GenBank/DDBJ databases">
        <authorList>
            <person name="Heidelberg J.F."/>
            <person name="Eisen J.A."/>
            <person name="Nelson W.C."/>
            <person name="DeLong E.F."/>
        </authorList>
    </citation>
    <scope>NUCLEOTIDE SEQUENCE</scope>
</reference>
<feature type="region of interest" description="Disordered" evidence="1">
    <location>
        <begin position="389"/>
        <end position="418"/>
    </location>
</feature>
<evidence type="ECO:0000313" key="3">
    <source>
        <dbReference type="EMBL" id="AAR37501.1"/>
    </source>
</evidence>
<organism evidence="3">
    <name type="scientific">uncultured marine bacterium 159</name>
    <dbReference type="NCBI Taxonomy" id="257384"/>
    <lineage>
        <taxon>Bacteria</taxon>
        <taxon>environmental samples</taxon>
    </lineage>
</organism>
<evidence type="ECO:0000256" key="2">
    <source>
        <dbReference type="SAM" id="SignalP"/>
    </source>
</evidence>
<dbReference type="PROSITE" id="PS51257">
    <property type="entry name" value="PROKAR_LIPOPROTEIN"/>
    <property type="match status" value="1"/>
</dbReference>
<reference evidence="3" key="2">
    <citation type="submission" date="2003-12" db="EMBL/GenBank/DDBJ databases">
        <title>Monterey Bay Coastal Ocean Microbial Observatory environmental clone sequencing.</title>
        <authorList>
            <person name="DeLong E.F."/>
        </authorList>
    </citation>
    <scope>NUCLEOTIDE SEQUENCE</scope>
</reference>
<dbReference type="Gene3D" id="2.60.40.4070">
    <property type="match status" value="1"/>
</dbReference>
<sequence length="1126" mass="126848">MTKRTNFILTFFFACSMVFAQWPFRKDLEWYRNGPEKEWSQRDHKRYFNWRERIDLKRIAGSQDDQILRRQKAILNGNKITTEIWNYGSISSPGNRVTDIVWEGLGYGYEFGPFICAEVEVSSASHQDAYPVVNAQGDTAWYARVISDGLTSLGGEVSPDGTEFYGWEPLAWNDDLTVPYADPLSENIPTSNDLDRNGDGKPDSWPFGWYNENLKDYVWPGALRQGSSNSDLESFFVVDDRSNKEFNYFPFPADSSRRGLGIEIECRYYQWANPLAEDIIFLIYKVTNKSSKDLEEVTFGMWGDPHVGGPSNWQDDLSYFDRDLNMVYCWDADNVSDVVGNVPGYFGYKFLESPGQPYDNLDNDNDGMVDESQDNGIDEDGDWDVEKHDIGIDGVPNTGDEGENDGVPTPGDPFDPRRPGEPNIDWTDLDESDMVGLTGFSSPPFTSQNRISNDQFIFENYLTAGVFDTANSVQAGDYIFIYSSGPINLPAGEARRFSIALLVGQDYDDLTLNAITAQDIYKKNYQFAKPPEKPYVTAVPGDEKITLYWDDIAEYSFDPITETYDFEGYVIYRSTDPSFLDQQTITDANGSRFLFEPLKTVDGASAKFDLVNDYYGLSPIEFAGRGVKYNLGENSGLKHVFVDSNNVVNGQTYYYAVVSYDHGDAELIVAPAECSKTITVNPETNEVLLDVNTVAIVPKAPTAGYVASSINEPGLEHIQGKGTGDVIVDIIDNTVLEDENSFQVIFSNEEDQLNYNLLDQKELSDTITVRMGQYSKLSHKNVDSTIFSVSSLSGYLYSEGLDFDLLDADGQIYVREGGSMTEGQTIVVSYRYYPIRNSEKLAAEEGNPIFDGMAITVQNDALELDNSLISWNEYSPTNWTWWVKPFNNLPVNMYPADYEIRWFNSLVSSNFRPGHEHVKANFEIWETTRGFPEKQLPLVILETITTDSLWNPGERIIILQDSAISSASWELTFYEPSAGSGNVPPVEGDIFSIYTNRSFADDIFSFSTTASTESKQVEKENMDNIYVVPNPYVVSSNIESLDLQNPRDRGPRRVYFANLPAMCTIKVYTLAGDLVRTLKHEGSIEDGIETWDLTTSDNFPVSFGIYIFHVESENGNESVGRFALIK</sequence>
<gene>
    <name evidence="3" type="ORF">MBMO_EBAC750-03B02.3</name>
</gene>
<proteinExistence type="predicted"/>
<dbReference type="Gene3D" id="2.60.40.10">
    <property type="entry name" value="Immunoglobulins"/>
    <property type="match status" value="1"/>
</dbReference>
<dbReference type="EMBL" id="AY458631">
    <property type="protein sequence ID" value="AAR37501.1"/>
    <property type="molecule type" value="Genomic_DNA"/>
</dbReference>
<evidence type="ECO:0000256" key="1">
    <source>
        <dbReference type="SAM" id="MobiDB-lite"/>
    </source>
</evidence>
<dbReference type="AlphaFoldDB" id="Q6SHX1"/>
<dbReference type="InterPro" id="IPR013783">
    <property type="entry name" value="Ig-like_fold"/>
</dbReference>
<feature type="chain" id="PRO_5004279873" evidence="2">
    <location>
        <begin position="21"/>
        <end position="1126"/>
    </location>
</feature>
<protein>
    <submittedName>
        <fullName evidence="3">Lipoprotein, putative</fullName>
    </submittedName>
</protein>
<keyword evidence="3" id="KW-0449">Lipoprotein</keyword>
<keyword evidence="2" id="KW-0732">Signal</keyword>
<accession>Q6SHX1</accession>
<feature type="signal peptide" evidence="2">
    <location>
        <begin position="1"/>
        <end position="20"/>
    </location>
</feature>
<name>Q6SHX1_9BACT</name>